<protein>
    <submittedName>
        <fullName evidence="2">Uncharacterized protein</fullName>
    </submittedName>
</protein>
<feature type="region of interest" description="Disordered" evidence="1">
    <location>
        <begin position="52"/>
        <end position="83"/>
    </location>
</feature>
<reference evidence="2 3" key="1">
    <citation type="submission" date="2019-05" db="EMBL/GenBank/DDBJ databases">
        <title>Pseudomonas sp. SC006 isolated from lettuce that can produce HBGAs.</title>
        <authorList>
            <person name="Wang D."/>
            <person name="Liao N."/>
            <person name="Liu D."/>
            <person name="Zhang Z."/>
            <person name="Zou S."/>
        </authorList>
    </citation>
    <scope>NUCLEOTIDE SEQUENCE [LARGE SCALE GENOMIC DNA]</scope>
    <source>
        <strain evidence="2 3">SC006</strain>
    </source>
</reference>
<dbReference type="AlphaFoldDB" id="A0A5R8ZKC8"/>
<evidence type="ECO:0000313" key="2">
    <source>
        <dbReference type="EMBL" id="TLP65527.1"/>
    </source>
</evidence>
<organism evidence="2 3">
    <name type="scientific">Pseudomonas mosselii</name>
    <dbReference type="NCBI Taxonomy" id="78327"/>
    <lineage>
        <taxon>Bacteria</taxon>
        <taxon>Pseudomonadati</taxon>
        <taxon>Pseudomonadota</taxon>
        <taxon>Gammaproteobacteria</taxon>
        <taxon>Pseudomonadales</taxon>
        <taxon>Pseudomonadaceae</taxon>
        <taxon>Pseudomonas</taxon>
    </lineage>
</organism>
<dbReference type="EMBL" id="VAUO01000001">
    <property type="protein sequence ID" value="TLP65527.1"/>
    <property type="molecule type" value="Genomic_DNA"/>
</dbReference>
<evidence type="ECO:0000313" key="3">
    <source>
        <dbReference type="Proteomes" id="UP000309819"/>
    </source>
</evidence>
<dbReference type="OrthoDB" id="6997761at2"/>
<keyword evidence="3" id="KW-1185">Reference proteome</keyword>
<feature type="region of interest" description="Disordered" evidence="1">
    <location>
        <begin position="1"/>
        <end position="25"/>
    </location>
</feature>
<gene>
    <name evidence="2" type="ORF">FEM01_01525</name>
</gene>
<dbReference type="Proteomes" id="UP000309819">
    <property type="component" value="Unassembled WGS sequence"/>
</dbReference>
<comment type="caution">
    <text evidence="2">The sequence shown here is derived from an EMBL/GenBank/DDBJ whole genome shotgun (WGS) entry which is preliminary data.</text>
</comment>
<proteinExistence type="predicted"/>
<name>A0A5R8ZKC8_9PSED</name>
<sequence>MVTERADTTYTRPASDTPWPGLAGLTRTANGAQLAGNDRYWRDGRWHSHREDLRKAKWRKEQARKEAERRRQWERQHAHRHYR</sequence>
<evidence type="ECO:0000256" key="1">
    <source>
        <dbReference type="SAM" id="MobiDB-lite"/>
    </source>
</evidence>
<accession>A0A5R8ZKC8</accession>
<feature type="compositionally biased region" description="Basic and acidic residues" evidence="1">
    <location>
        <begin position="52"/>
        <end position="76"/>
    </location>
</feature>